<dbReference type="GeneID" id="25472242"/>
<evidence type="ECO:0000313" key="3">
    <source>
        <dbReference type="EMBL" id="CDJ62563.1"/>
    </source>
</evidence>
<dbReference type="EMBL" id="HG722495">
    <property type="protein sequence ID" value="CDJ62563.1"/>
    <property type="molecule type" value="Genomic_DNA"/>
</dbReference>
<dbReference type="AlphaFoldDB" id="U6MHN8"/>
<evidence type="ECO:0008006" key="5">
    <source>
        <dbReference type="Google" id="ProtNLM"/>
    </source>
</evidence>
<organism evidence="3 4">
    <name type="scientific">Eimeria necatrix</name>
    <dbReference type="NCBI Taxonomy" id="51315"/>
    <lineage>
        <taxon>Eukaryota</taxon>
        <taxon>Sar</taxon>
        <taxon>Alveolata</taxon>
        <taxon>Apicomplexa</taxon>
        <taxon>Conoidasida</taxon>
        <taxon>Coccidia</taxon>
        <taxon>Eucoccidiorida</taxon>
        <taxon>Eimeriorina</taxon>
        <taxon>Eimeriidae</taxon>
        <taxon>Eimeria</taxon>
    </lineage>
</organism>
<gene>
    <name evidence="3" type="ORF">ENH_00020690</name>
</gene>
<dbReference type="VEuPathDB" id="ToxoDB:ENH_00020690"/>
<name>U6MHN8_9EIME</name>
<feature type="compositionally biased region" description="Low complexity" evidence="1">
    <location>
        <begin position="117"/>
        <end position="151"/>
    </location>
</feature>
<keyword evidence="4" id="KW-1185">Reference proteome</keyword>
<feature type="compositionally biased region" description="Pro residues" evidence="1">
    <location>
        <begin position="152"/>
        <end position="169"/>
    </location>
</feature>
<protein>
    <recommendedName>
        <fullName evidence="5">Transmembrane protein</fullName>
    </recommendedName>
</protein>
<reference evidence="3" key="1">
    <citation type="submission" date="2013-10" db="EMBL/GenBank/DDBJ databases">
        <title>Genomic analysis of the causative agents of coccidiosis in chickens.</title>
        <authorList>
            <person name="Reid A.J."/>
            <person name="Blake D."/>
            <person name="Billington K."/>
            <person name="Browne H."/>
            <person name="Dunn M."/>
            <person name="Hung S."/>
            <person name="Kawahara F."/>
            <person name="Miranda-Saavedra D."/>
            <person name="Mourier T."/>
            <person name="Nagra H."/>
            <person name="Otto T.D."/>
            <person name="Rawlings N."/>
            <person name="Sanchez A."/>
            <person name="Sanders M."/>
            <person name="Subramaniam C."/>
            <person name="Tay Y."/>
            <person name="Dear P."/>
            <person name="Doerig C."/>
            <person name="Gruber A."/>
            <person name="Parkinson J."/>
            <person name="Shirley M."/>
            <person name="Wan K.L."/>
            <person name="Berriman M."/>
            <person name="Tomley F."/>
            <person name="Pain A."/>
        </authorList>
    </citation>
    <scope>NUCLEOTIDE SEQUENCE [LARGE SCALE GENOMIC DNA]</scope>
    <source>
        <strain evidence="3">Houghton</strain>
    </source>
</reference>
<keyword evidence="2" id="KW-0472">Membrane</keyword>
<evidence type="ECO:0000256" key="1">
    <source>
        <dbReference type="SAM" id="MobiDB-lite"/>
    </source>
</evidence>
<sequence>MITRQARDIEEEGGTAFPELTTLTEPPLQGVSPALRKRQAPHGALRGTILALVSLGVAVLVFLCAHHISSRRLADRHTWRQLAESSSGGSPSRDGEAGESEQCEVAAAVGVQETPAAAEAGEAAGGAPVPAEAPASEEPPSEAAQSTETPAPEAPPEPSPKPEAGPAPPEAAVFQVPQTSPPRKRKAKTKHLEPPTPPYEPWGRWGTEEAPGSPPQSQPAGDSPLVRLLTGQGQASVIRIPQPEQRPSQDSPAEEPRGAAAPEPTPPGVGSASQAAGEAAAGAAGPEPGPAHVFAMPLTPPSPELGDQRPRKRKAKTKHLEPELIKRQRGEASKPAPEAPPPGAEFPELWQEQQSILMRLLTKPSQPSDLSTIPEDRPLKDLSRPLTSPLGLLGAALSYLPTQRPTLNFPSPRTPDENAVEGQMFKLEGLKEALAETLEEAEELEVIGDLPASVSLSWFMQKLTARLEDEMQSAGLLLTEGTLRLSPDKAALVWQYMDSLKVDLTDAYGFIDRTSKQAERRPHVEPPPFPIPQKEVDVGKRVLVLKLAVMRVGMAVRDYGSTPSPRARKSLSRVVDMAKTLLSTTQEFVGSLRQRIQRSAAQWIRNYAEVLQNLAENAEELLEKGPNPEEPHRP</sequence>
<feature type="compositionally biased region" description="Low complexity" evidence="1">
    <location>
        <begin position="275"/>
        <end position="286"/>
    </location>
</feature>
<keyword evidence="2" id="KW-0812">Transmembrane</keyword>
<dbReference type="OrthoDB" id="10464229at2759"/>
<reference evidence="3" key="2">
    <citation type="submission" date="2013-10" db="EMBL/GenBank/DDBJ databases">
        <authorList>
            <person name="Aslett M."/>
        </authorList>
    </citation>
    <scope>NUCLEOTIDE SEQUENCE [LARGE SCALE GENOMIC DNA]</scope>
    <source>
        <strain evidence="3">Houghton</strain>
    </source>
</reference>
<evidence type="ECO:0000256" key="2">
    <source>
        <dbReference type="SAM" id="Phobius"/>
    </source>
</evidence>
<feature type="region of interest" description="Disordered" evidence="1">
    <location>
        <begin position="117"/>
        <end position="345"/>
    </location>
</feature>
<proteinExistence type="predicted"/>
<dbReference type="Proteomes" id="UP000030754">
    <property type="component" value="Unassembled WGS sequence"/>
</dbReference>
<accession>U6MHN8</accession>
<dbReference type="RefSeq" id="XP_013439925.1">
    <property type="nucleotide sequence ID" value="XM_013584471.1"/>
</dbReference>
<feature type="compositionally biased region" description="Basic and acidic residues" evidence="1">
    <location>
        <begin position="318"/>
        <end position="332"/>
    </location>
</feature>
<feature type="region of interest" description="Disordered" evidence="1">
    <location>
        <begin position="83"/>
        <end position="103"/>
    </location>
</feature>
<keyword evidence="2" id="KW-1133">Transmembrane helix</keyword>
<feature type="transmembrane region" description="Helical" evidence="2">
    <location>
        <begin position="44"/>
        <end position="63"/>
    </location>
</feature>
<evidence type="ECO:0000313" key="4">
    <source>
        <dbReference type="Proteomes" id="UP000030754"/>
    </source>
</evidence>